<dbReference type="GO" id="GO:0005856">
    <property type="term" value="C:cytoskeleton"/>
    <property type="evidence" value="ECO:0007669"/>
    <property type="project" value="TreeGrafter"/>
</dbReference>
<dbReference type="InterPro" id="IPR001303">
    <property type="entry name" value="Aldolase_II/adducin_N"/>
</dbReference>
<comment type="similarity">
    <text evidence="1">Belongs to the aldolase class II family. Adducin subfamily.</text>
</comment>
<dbReference type="GO" id="GO:0005886">
    <property type="term" value="C:plasma membrane"/>
    <property type="evidence" value="ECO:0007669"/>
    <property type="project" value="UniProtKB-SubCell"/>
</dbReference>
<organism evidence="3 4">
    <name type="scientific">Scylla paramamosain</name>
    <name type="common">Mud crab</name>
    <dbReference type="NCBI Taxonomy" id="85552"/>
    <lineage>
        <taxon>Eukaryota</taxon>
        <taxon>Metazoa</taxon>
        <taxon>Ecdysozoa</taxon>
        <taxon>Arthropoda</taxon>
        <taxon>Crustacea</taxon>
        <taxon>Multicrustacea</taxon>
        <taxon>Malacostraca</taxon>
        <taxon>Eumalacostraca</taxon>
        <taxon>Eucarida</taxon>
        <taxon>Decapoda</taxon>
        <taxon>Pleocyemata</taxon>
        <taxon>Brachyura</taxon>
        <taxon>Eubrachyura</taxon>
        <taxon>Portunoidea</taxon>
        <taxon>Portunidae</taxon>
        <taxon>Portuninae</taxon>
        <taxon>Scylla</taxon>
    </lineage>
</organism>
<dbReference type="SUPFAM" id="SSF53639">
    <property type="entry name" value="AraD/HMP-PK domain-like"/>
    <property type="match status" value="1"/>
</dbReference>
<proteinExistence type="inferred from homology"/>
<evidence type="ECO:0000259" key="2">
    <source>
        <dbReference type="SMART" id="SM01007"/>
    </source>
</evidence>
<dbReference type="GO" id="GO:0051015">
    <property type="term" value="F:actin filament binding"/>
    <property type="evidence" value="ECO:0007669"/>
    <property type="project" value="TreeGrafter"/>
</dbReference>
<protein>
    <recommendedName>
        <fullName evidence="2">Class II aldolase/adducin N-terminal domain-containing protein</fullName>
    </recommendedName>
</protein>
<dbReference type="SMART" id="SM01007">
    <property type="entry name" value="Aldolase_II"/>
    <property type="match status" value="1"/>
</dbReference>
<sequence length="284" mass="31694">MMFSLRGVTLAKAATNHVRLLARPFTINIPKPYTVPEGAWGGNKAARMELAAAYRGLDLLGLNEGVCNHLSIMAPRADGEGQIMLVNAYGLHWSEVTASNLVGLNERAEMVEGKGIVDIAASCIHLGIRQIRPDAKVLMHTHQPYATALACMKDPELLMVHQNSARFYKKVAYDNKYSGLAEAIDEGKRLGEALGDKDILFMGHHGVLSVGAEVSIAFDNLYYLERAAQLQVQCMSMRKEVDLIPEEDCKKTCDSFWKNIKGYSEAHFFSMYRRLRKTQPEFEQ</sequence>
<gene>
    <name evidence="3" type="ORF">O3P69_013228</name>
</gene>
<dbReference type="PANTHER" id="PTHR10672">
    <property type="entry name" value="ADDUCIN"/>
    <property type="match status" value="1"/>
</dbReference>
<evidence type="ECO:0000313" key="3">
    <source>
        <dbReference type="EMBL" id="KAK8393039.1"/>
    </source>
</evidence>
<dbReference type="Proteomes" id="UP001487740">
    <property type="component" value="Unassembled WGS sequence"/>
</dbReference>
<dbReference type="InterPro" id="IPR036409">
    <property type="entry name" value="Aldolase_II/adducin_N_sf"/>
</dbReference>
<reference evidence="3 4" key="1">
    <citation type="submission" date="2023-03" db="EMBL/GenBank/DDBJ databases">
        <title>High-quality genome of Scylla paramamosain provides insights in environmental adaptation.</title>
        <authorList>
            <person name="Zhang L."/>
        </authorList>
    </citation>
    <scope>NUCLEOTIDE SEQUENCE [LARGE SCALE GENOMIC DNA]</scope>
    <source>
        <strain evidence="3">LZ_2023a</strain>
        <tissue evidence="3">Muscle</tissue>
    </source>
</reference>
<comment type="caution">
    <text evidence="3">The sequence shown here is derived from an EMBL/GenBank/DDBJ whole genome shotgun (WGS) entry which is preliminary data.</text>
</comment>
<feature type="domain" description="Class II aldolase/adducin N-terminal" evidence="2">
    <location>
        <begin position="48"/>
        <end position="232"/>
    </location>
</feature>
<dbReference type="Gene3D" id="3.40.225.10">
    <property type="entry name" value="Class II aldolase/adducin N-terminal domain"/>
    <property type="match status" value="1"/>
</dbReference>
<accession>A0AAW0U0F5</accession>
<dbReference type="PANTHER" id="PTHR10672:SF21">
    <property type="entry name" value="CLASS II ALDOLASE_ADDUCIN N-TERMINAL DOMAIN-CONTAINING PROTEIN"/>
    <property type="match status" value="1"/>
</dbReference>
<dbReference type="InterPro" id="IPR051017">
    <property type="entry name" value="Aldolase-II_Adducin_sf"/>
</dbReference>
<name>A0AAW0U0F5_SCYPA</name>
<dbReference type="Pfam" id="PF00596">
    <property type="entry name" value="Aldolase_II"/>
    <property type="match status" value="1"/>
</dbReference>
<keyword evidence="4" id="KW-1185">Reference proteome</keyword>
<evidence type="ECO:0000313" key="4">
    <source>
        <dbReference type="Proteomes" id="UP001487740"/>
    </source>
</evidence>
<evidence type="ECO:0000256" key="1">
    <source>
        <dbReference type="ARBA" id="ARBA00006274"/>
    </source>
</evidence>
<dbReference type="AlphaFoldDB" id="A0AAW0U0F5"/>
<dbReference type="EMBL" id="JARAKH010000021">
    <property type="protein sequence ID" value="KAK8393039.1"/>
    <property type="molecule type" value="Genomic_DNA"/>
</dbReference>